<comment type="caution">
    <text evidence="2">The sequence shown here is derived from an EMBL/GenBank/DDBJ whole genome shotgun (WGS) entry which is preliminary data.</text>
</comment>
<name>A0A1F5TMA9_9BACT</name>
<accession>A0A1F5TMA9</accession>
<dbReference type="AlphaFoldDB" id="A0A1F5TMA9"/>
<dbReference type="Proteomes" id="UP000177939">
    <property type="component" value="Unassembled WGS sequence"/>
</dbReference>
<feature type="region of interest" description="Disordered" evidence="1">
    <location>
        <begin position="22"/>
        <end position="45"/>
    </location>
</feature>
<dbReference type="EMBL" id="MFGL01000032">
    <property type="protein sequence ID" value="OGF40063.1"/>
    <property type="molecule type" value="Genomic_DNA"/>
</dbReference>
<proteinExistence type="predicted"/>
<evidence type="ECO:0000256" key="1">
    <source>
        <dbReference type="SAM" id="MobiDB-lite"/>
    </source>
</evidence>
<evidence type="ECO:0000313" key="2">
    <source>
        <dbReference type="EMBL" id="OGF40063.1"/>
    </source>
</evidence>
<reference evidence="2 3" key="1">
    <citation type="journal article" date="2016" name="Nat. Commun.">
        <title>Thousands of microbial genomes shed light on interconnected biogeochemical processes in an aquifer system.</title>
        <authorList>
            <person name="Anantharaman K."/>
            <person name="Brown C.T."/>
            <person name="Hug L.A."/>
            <person name="Sharon I."/>
            <person name="Castelle C.J."/>
            <person name="Probst A.J."/>
            <person name="Thomas B.C."/>
            <person name="Singh A."/>
            <person name="Wilkins M.J."/>
            <person name="Karaoz U."/>
            <person name="Brodie E.L."/>
            <person name="Williams K.H."/>
            <person name="Hubbard S.S."/>
            <person name="Banfield J.F."/>
        </authorList>
    </citation>
    <scope>NUCLEOTIDE SEQUENCE [LARGE SCALE GENOMIC DNA]</scope>
</reference>
<gene>
    <name evidence="2" type="ORF">A2477_04805</name>
</gene>
<evidence type="ECO:0000313" key="3">
    <source>
        <dbReference type="Proteomes" id="UP000177939"/>
    </source>
</evidence>
<organism evidence="2 3">
    <name type="scientific">Candidatus Falkowbacteria bacterium RIFOXYC2_FULL_47_12</name>
    <dbReference type="NCBI Taxonomy" id="1798004"/>
    <lineage>
        <taxon>Bacteria</taxon>
        <taxon>Candidatus Falkowiibacteriota</taxon>
    </lineage>
</organism>
<protein>
    <submittedName>
        <fullName evidence="2">Uncharacterized protein</fullName>
    </submittedName>
</protein>
<sequence>MYMIEQFPKQSDHASTIRQRLMERGVGQKIKPKGKNELSAGDEKSLPDLAILDTDKISPEELSPNDRLQVINAIIAKCGWNPEEVEEKEKEILKLMPEPKFKNKRDAGTKKTQAICDWERADKDYQKELKSIEEMSTNAFQTLNNETFIKKAQERACKAIIKIIAAKKIIEAAELFLGVTI</sequence>